<dbReference type="RefSeq" id="WP_251590094.1">
    <property type="nucleotide sequence ID" value="NZ_JAMLJI010000001.1"/>
</dbReference>
<gene>
    <name evidence="2" type="primary">tusC</name>
    <name evidence="2" type="ORF">QC825_11280</name>
</gene>
<reference evidence="2 3" key="1">
    <citation type="submission" date="2023-04" db="EMBL/GenBank/DDBJ databases">
        <title>A long-awaited taxogenomic arrangement of the family Halomonadaceae.</title>
        <authorList>
            <person name="De La Haba R."/>
            <person name="Chuvochina M."/>
            <person name="Wittouck S."/>
            <person name="Arahal D.R."/>
            <person name="Sanchez-Porro C."/>
            <person name="Hugenholtz P."/>
            <person name="Ventosa A."/>
        </authorList>
    </citation>
    <scope>NUCLEOTIDE SEQUENCE [LARGE SCALE GENOMIC DNA]</scope>
    <source>
        <strain evidence="2 3">DSM 22428</strain>
    </source>
</reference>
<evidence type="ECO:0000313" key="3">
    <source>
        <dbReference type="Proteomes" id="UP001269375"/>
    </source>
</evidence>
<dbReference type="Gene3D" id="3.40.1260.10">
    <property type="entry name" value="DsrEFH-like"/>
    <property type="match status" value="1"/>
</dbReference>
<accession>A0ABU1GXC4</accession>
<dbReference type="InterPro" id="IPR027396">
    <property type="entry name" value="DsrEFH-like"/>
</dbReference>
<keyword evidence="3" id="KW-1185">Reference proteome</keyword>
<dbReference type="PANTHER" id="PTHR38780:SF1">
    <property type="entry name" value="PROTEIN TUSC"/>
    <property type="match status" value="1"/>
</dbReference>
<evidence type="ECO:0000313" key="2">
    <source>
        <dbReference type="EMBL" id="MDR5896658.1"/>
    </source>
</evidence>
<dbReference type="InterPro" id="IPR017462">
    <property type="entry name" value="Sulphur_relay_TusC/DsrF"/>
</dbReference>
<dbReference type="Pfam" id="PF02635">
    <property type="entry name" value="DsrE"/>
    <property type="match status" value="1"/>
</dbReference>
<evidence type="ECO:0000256" key="1">
    <source>
        <dbReference type="ARBA" id="ARBA00005996"/>
    </source>
</evidence>
<protein>
    <submittedName>
        <fullName evidence="2">Sulfurtransferase complex subunit TusC</fullName>
        <ecNumber evidence="2">2.8.1.-</ecNumber>
    </submittedName>
</protein>
<sequence length="116" mass="12253">MTDKTLILIRHAPHGTSFAREGIEAALVGGAMGMAVDIVFAGDGVFCLLPDQSAGALGQKGTLPMIKALPMYDIETIFVDRVALQQRGLEVSALAVDAIECELASVTASYRQIVSF</sequence>
<dbReference type="EC" id="2.8.1.-" evidence="2"/>
<dbReference type="Proteomes" id="UP001269375">
    <property type="component" value="Unassembled WGS sequence"/>
</dbReference>
<dbReference type="EMBL" id="JARWAO010000006">
    <property type="protein sequence ID" value="MDR5896658.1"/>
    <property type="molecule type" value="Genomic_DNA"/>
</dbReference>
<dbReference type="PANTHER" id="PTHR38780">
    <property type="entry name" value="PROTEIN TUSC"/>
    <property type="match status" value="1"/>
</dbReference>
<dbReference type="GO" id="GO:0016740">
    <property type="term" value="F:transferase activity"/>
    <property type="evidence" value="ECO:0007669"/>
    <property type="project" value="UniProtKB-KW"/>
</dbReference>
<dbReference type="SUPFAM" id="SSF75169">
    <property type="entry name" value="DsrEFH-like"/>
    <property type="match status" value="1"/>
</dbReference>
<keyword evidence="2" id="KW-0808">Transferase</keyword>
<organism evidence="2 3">
    <name type="scientific">Larsenimonas suaedae</name>
    <dbReference type="NCBI Taxonomy" id="1851019"/>
    <lineage>
        <taxon>Bacteria</taxon>
        <taxon>Pseudomonadati</taxon>
        <taxon>Pseudomonadota</taxon>
        <taxon>Gammaproteobacteria</taxon>
        <taxon>Oceanospirillales</taxon>
        <taxon>Halomonadaceae</taxon>
        <taxon>Larsenimonas</taxon>
    </lineage>
</organism>
<dbReference type="NCBIfam" id="NF001238">
    <property type="entry name" value="PRK00211.1"/>
    <property type="match status" value="1"/>
</dbReference>
<comment type="caution">
    <text evidence="2">The sequence shown here is derived from an EMBL/GenBank/DDBJ whole genome shotgun (WGS) entry which is preliminary data.</text>
</comment>
<dbReference type="InterPro" id="IPR003787">
    <property type="entry name" value="Sulphur_relay_DsrE/F-like"/>
</dbReference>
<comment type="similarity">
    <text evidence="1">Belongs to the DsrF/TusC family.</text>
</comment>
<name>A0ABU1GXC4_9GAMM</name>
<proteinExistence type="inferred from homology"/>